<sequence>MSWVSVHVEINSDIERQIAAMAQNAFKRFEDDLNRRRSRLQGRPVAEVRRAVDSALRKYGLDLPDAMVAGLAQDLAEGRQIQISTR</sequence>
<evidence type="ECO:0000313" key="2">
    <source>
        <dbReference type="Proteomes" id="UP000186394"/>
    </source>
</evidence>
<name>A0A1Q8VP46_9ACTO</name>
<evidence type="ECO:0000313" key="1">
    <source>
        <dbReference type="EMBL" id="OLO49872.1"/>
    </source>
</evidence>
<comment type="caution">
    <text evidence="1">The sequence shown here is derived from an EMBL/GenBank/DDBJ whole genome shotgun (WGS) entry which is preliminary data.</text>
</comment>
<accession>A0A1Q8VP46</accession>
<proteinExistence type="predicted"/>
<dbReference type="AlphaFoldDB" id="A0A1Q8VP46"/>
<dbReference type="EMBL" id="MSKL01000011">
    <property type="protein sequence ID" value="OLO49872.1"/>
    <property type="molecule type" value="Genomic_DNA"/>
</dbReference>
<dbReference type="Proteomes" id="UP000186394">
    <property type="component" value="Unassembled WGS sequence"/>
</dbReference>
<organism evidence="1 2">
    <name type="scientific">Actinomyces oris</name>
    <dbReference type="NCBI Taxonomy" id="544580"/>
    <lineage>
        <taxon>Bacteria</taxon>
        <taxon>Bacillati</taxon>
        <taxon>Actinomycetota</taxon>
        <taxon>Actinomycetes</taxon>
        <taxon>Actinomycetales</taxon>
        <taxon>Actinomycetaceae</taxon>
        <taxon>Actinomyces</taxon>
    </lineage>
</organism>
<protein>
    <submittedName>
        <fullName evidence="1">Uncharacterized protein</fullName>
    </submittedName>
</protein>
<gene>
    <name evidence="1" type="ORF">BKH28_05405</name>
</gene>
<dbReference type="RefSeq" id="WP_075417839.1">
    <property type="nucleotide sequence ID" value="NZ_MSKL01000011.1"/>
</dbReference>
<reference evidence="1 2" key="1">
    <citation type="submission" date="2016-12" db="EMBL/GenBank/DDBJ databases">
        <title>Genomic comparison of strains in the 'Actinomyces naeslundii' group.</title>
        <authorList>
            <person name="Mughal S.R."/>
            <person name="Do T."/>
            <person name="Gilbert S.C."/>
            <person name="Witherden E.A."/>
            <person name="Didelot X."/>
            <person name="Beighton D."/>
        </authorList>
    </citation>
    <scope>NUCLEOTIDE SEQUENCE [LARGE SCALE GENOMIC DNA]</scope>
    <source>
        <strain evidence="1 2">P6N</strain>
    </source>
</reference>